<dbReference type="PATRIC" id="fig|1131731.3.peg.1723"/>
<evidence type="ECO:0000313" key="15">
    <source>
        <dbReference type="Proteomes" id="UP000006315"/>
    </source>
</evidence>
<dbReference type="SUPFAM" id="SSF52980">
    <property type="entry name" value="Restriction endonuclease-like"/>
    <property type="match status" value="1"/>
</dbReference>
<feature type="binding site" evidence="13">
    <location>
        <position position="64"/>
    </location>
    <ligand>
        <name>Mg(2+)</name>
        <dbReference type="ChEBI" id="CHEBI:18420"/>
    </ligand>
</feature>
<evidence type="ECO:0000256" key="2">
    <source>
        <dbReference type="ARBA" id="ARBA00022490"/>
    </source>
</evidence>
<keyword evidence="3 13" id="KW-0540">Nuclease</keyword>
<protein>
    <recommendedName>
        <fullName evidence="12 13">Holliday junction resolvase RecU</fullName>
        <ecNumber evidence="13">3.1.21.10</ecNumber>
    </recommendedName>
    <alternativeName>
        <fullName evidence="13">Recombination protein U homolog</fullName>
    </alternativeName>
</protein>
<evidence type="ECO:0000256" key="12">
    <source>
        <dbReference type="ARBA" id="ARBA00029523"/>
    </source>
</evidence>
<comment type="cofactor">
    <cofactor evidence="13">
        <name>Mg(2+)</name>
        <dbReference type="ChEBI" id="CHEBI:18420"/>
    </cofactor>
    <text evidence="13">Binds 1 Mg(2+) ion per subunit.</text>
</comment>
<keyword evidence="8 13" id="KW-0460">Magnesium</keyword>
<dbReference type="GO" id="GO:0007059">
    <property type="term" value="P:chromosome segregation"/>
    <property type="evidence" value="ECO:0007669"/>
    <property type="project" value="UniProtKB-UniRule"/>
</dbReference>
<evidence type="ECO:0000256" key="3">
    <source>
        <dbReference type="ARBA" id="ARBA00022722"/>
    </source>
</evidence>
<dbReference type="GO" id="GO:0000287">
    <property type="term" value="F:magnesium ion binding"/>
    <property type="evidence" value="ECO:0007669"/>
    <property type="project" value="UniProtKB-UniRule"/>
</dbReference>
<evidence type="ECO:0000256" key="8">
    <source>
        <dbReference type="ARBA" id="ARBA00022842"/>
    </source>
</evidence>
<keyword evidence="6 13" id="KW-0227">DNA damage</keyword>
<evidence type="ECO:0000256" key="6">
    <source>
        <dbReference type="ARBA" id="ARBA00022763"/>
    </source>
</evidence>
<accession>K6D5Q6</accession>
<comment type="caution">
    <text evidence="13">Lacks conserved residue(s) required for the propagation of feature annotation.</text>
</comment>
<dbReference type="InterPro" id="IPR011856">
    <property type="entry name" value="tRNA_endonuc-like_dom_sf"/>
</dbReference>
<evidence type="ECO:0000256" key="13">
    <source>
        <dbReference type="HAMAP-Rule" id="MF_00130"/>
    </source>
</evidence>
<dbReference type="STRING" id="1131731.BAZO_08244"/>
<dbReference type="Pfam" id="PF03838">
    <property type="entry name" value="RecU"/>
    <property type="match status" value="1"/>
</dbReference>
<keyword evidence="15" id="KW-1185">Reference proteome</keyword>
<dbReference type="EC" id="3.1.21.10" evidence="13"/>
<dbReference type="Gene3D" id="3.40.1350.10">
    <property type="match status" value="1"/>
</dbReference>
<keyword evidence="10 13" id="KW-0234">DNA repair</keyword>
<dbReference type="GO" id="GO:0003676">
    <property type="term" value="F:nucleic acid binding"/>
    <property type="evidence" value="ECO:0007669"/>
    <property type="project" value="InterPro"/>
</dbReference>
<gene>
    <name evidence="13" type="primary">recU</name>
    <name evidence="14" type="ORF">BAZO_08244</name>
</gene>
<evidence type="ECO:0000313" key="14">
    <source>
        <dbReference type="EMBL" id="EKN67857.1"/>
    </source>
</evidence>
<dbReference type="InterPro" id="IPR004612">
    <property type="entry name" value="Resolv_RecU"/>
</dbReference>
<dbReference type="RefSeq" id="WP_003330909.1">
    <property type="nucleotide sequence ID" value="NZ_AJLR01000045.1"/>
</dbReference>
<dbReference type="PIRSF" id="PIRSF037785">
    <property type="entry name" value="RecU"/>
    <property type="match status" value="1"/>
</dbReference>
<comment type="caution">
    <text evidence="14">The sequence shown here is derived from an EMBL/GenBank/DDBJ whole genome shotgun (WGS) entry which is preliminary data.</text>
</comment>
<dbReference type="CDD" id="cd22354">
    <property type="entry name" value="RecU-like"/>
    <property type="match status" value="1"/>
</dbReference>
<comment type="similarity">
    <text evidence="11 13">Belongs to the RecU family.</text>
</comment>
<dbReference type="GO" id="GO:0006310">
    <property type="term" value="P:DNA recombination"/>
    <property type="evidence" value="ECO:0007669"/>
    <property type="project" value="UniProtKB-UniRule"/>
</dbReference>
<dbReference type="GO" id="GO:0005737">
    <property type="term" value="C:cytoplasm"/>
    <property type="evidence" value="ECO:0007669"/>
    <property type="project" value="UniProtKB-SubCell"/>
</dbReference>
<dbReference type="InterPro" id="IPR011335">
    <property type="entry name" value="Restrct_endonuc-II-like"/>
</dbReference>
<keyword evidence="2 13" id="KW-0963">Cytoplasm</keyword>
<dbReference type="Proteomes" id="UP000006315">
    <property type="component" value="Unassembled WGS sequence"/>
</dbReference>
<feature type="binding site" evidence="13">
    <location>
        <position position="77"/>
    </location>
    <ligand>
        <name>Mg(2+)</name>
        <dbReference type="ChEBI" id="CHEBI:18420"/>
    </ligand>
</feature>
<comment type="function">
    <text evidence="13">Endonuclease that resolves Holliday junction intermediates in genetic recombination. Cleaves mobile four-strand junctions by introducing symmetrical nicks in paired strands. Promotes annealing of linear ssDNA with homologous dsDNA. Required for DNA repair, homologous recombination and chromosome segregation.</text>
</comment>
<name>K6D5Q6_SCHAZ</name>
<dbReference type="EMBL" id="AJLR01000045">
    <property type="protein sequence ID" value="EKN67857.1"/>
    <property type="molecule type" value="Genomic_DNA"/>
</dbReference>
<proteinExistence type="inferred from homology"/>
<feature type="site" description="Transition state stabilizer" evidence="13">
    <location>
        <position position="79"/>
    </location>
</feature>
<keyword evidence="5 13" id="KW-0255">Endonuclease</keyword>
<dbReference type="HAMAP" id="MF_00130">
    <property type="entry name" value="RecU"/>
    <property type="match status" value="1"/>
</dbReference>
<keyword evidence="9 13" id="KW-0233">DNA recombination</keyword>
<evidence type="ECO:0000256" key="5">
    <source>
        <dbReference type="ARBA" id="ARBA00022759"/>
    </source>
</evidence>
<evidence type="ECO:0000256" key="4">
    <source>
        <dbReference type="ARBA" id="ARBA00022723"/>
    </source>
</evidence>
<comment type="subcellular location">
    <subcellularLocation>
        <location evidence="1 13">Cytoplasm</location>
    </subcellularLocation>
</comment>
<keyword evidence="4 13" id="KW-0479">Metal-binding</keyword>
<dbReference type="AlphaFoldDB" id="K6D5Q6"/>
<evidence type="ECO:0000256" key="1">
    <source>
        <dbReference type="ARBA" id="ARBA00004496"/>
    </source>
</evidence>
<evidence type="ECO:0000256" key="11">
    <source>
        <dbReference type="ARBA" id="ARBA00023447"/>
    </source>
</evidence>
<feature type="binding site" evidence="13">
    <location>
        <position position="96"/>
    </location>
    <ligand>
        <name>Mg(2+)</name>
        <dbReference type="ChEBI" id="CHEBI:18420"/>
    </ligand>
</feature>
<comment type="catalytic activity">
    <reaction evidence="13">
        <text>Endonucleolytic cleavage at a junction such as a reciprocal single-stranded crossover between two homologous DNA duplexes (Holliday junction).</text>
        <dbReference type="EC" id="3.1.21.10"/>
    </reaction>
</comment>
<keyword evidence="7 13" id="KW-0378">Hydrolase</keyword>
<dbReference type="GO" id="GO:0008821">
    <property type="term" value="F:crossover junction DNA endonuclease activity"/>
    <property type="evidence" value="ECO:0007669"/>
    <property type="project" value="UniProtKB-EC"/>
</dbReference>
<organism evidence="14 15">
    <name type="scientific">Schinkia azotoformans LMG 9581</name>
    <dbReference type="NCBI Taxonomy" id="1131731"/>
    <lineage>
        <taxon>Bacteria</taxon>
        <taxon>Bacillati</taxon>
        <taxon>Bacillota</taxon>
        <taxon>Bacilli</taxon>
        <taxon>Bacillales</taxon>
        <taxon>Bacillaceae</taxon>
        <taxon>Calidifontibacillus/Schinkia group</taxon>
        <taxon>Schinkia</taxon>
    </lineage>
</organism>
<evidence type="ECO:0000256" key="9">
    <source>
        <dbReference type="ARBA" id="ARBA00023172"/>
    </source>
</evidence>
<dbReference type="GO" id="GO:0006281">
    <property type="term" value="P:DNA repair"/>
    <property type="evidence" value="ECO:0007669"/>
    <property type="project" value="UniProtKB-UniRule"/>
</dbReference>
<evidence type="ECO:0000256" key="10">
    <source>
        <dbReference type="ARBA" id="ARBA00023204"/>
    </source>
</evidence>
<sequence>MKRYGRVNYANRGKHFEKIVDLANEYYRIKGMAEINKEPTPIKALKVIAGRVRDGVYEEKARVDYYGVYNGQHISFDAKSTNERTRFPLDNIKQHQMDYLKSIHEKGGQAFILLNWEKFKEVYVIPYLKLAEYWQNAQEGGRKSIPYEDMLNYNLVKSGRGVPLDYLKELG</sequence>
<evidence type="ECO:0000256" key="7">
    <source>
        <dbReference type="ARBA" id="ARBA00022801"/>
    </source>
</evidence>
<reference evidence="14 15" key="1">
    <citation type="journal article" date="2012" name="Front. Microbiol.">
        <title>Redundancy and modularity in membrane-associated dissimilatory nitrate reduction in Bacillus.</title>
        <authorList>
            <person name="Heylen K."/>
            <person name="Keltjens J."/>
        </authorList>
    </citation>
    <scope>NUCLEOTIDE SEQUENCE [LARGE SCALE GENOMIC DNA]</scope>
    <source>
        <strain evidence="14 15">LMG 9581</strain>
    </source>
</reference>